<reference evidence="3" key="2">
    <citation type="submission" date="2023-01" db="EMBL/GenBank/DDBJ databases">
        <title>Draft genome sequence of Sneathiella chinensis strain NBRC 103408.</title>
        <authorList>
            <person name="Sun Q."/>
            <person name="Mori K."/>
        </authorList>
    </citation>
    <scope>NUCLEOTIDE SEQUENCE</scope>
    <source>
        <strain evidence="3">NBRC 103408</strain>
    </source>
</reference>
<evidence type="ECO:0000313" key="4">
    <source>
        <dbReference type="Proteomes" id="UP001161409"/>
    </source>
</evidence>
<comment type="caution">
    <text evidence="3">The sequence shown here is derived from an EMBL/GenBank/DDBJ whole genome shotgun (WGS) entry which is preliminary data.</text>
</comment>
<organism evidence="3 4">
    <name type="scientific">Sneathiella chinensis</name>
    <dbReference type="NCBI Taxonomy" id="349750"/>
    <lineage>
        <taxon>Bacteria</taxon>
        <taxon>Pseudomonadati</taxon>
        <taxon>Pseudomonadota</taxon>
        <taxon>Alphaproteobacteria</taxon>
        <taxon>Sneathiellales</taxon>
        <taxon>Sneathiellaceae</taxon>
        <taxon>Sneathiella</taxon>
    </lineage>
</organism>
<dbReference type="CDD" id="cd03196">
    <property type="entry name" value="GST_C_5"/>
    <property type="match status" value="1"/>
</dbReference>
<dbReference type="RefSeq" id="WP_169559513.1">
    <property type="nucleotide sequence ID" value="NZ_BSNF01000001.1"/>
</dbReference>
<dbReference type="PROSITE" id="PS50404">
    <property type="entry name" value="GST_NTER"/>
    <property type="match status" value="1"/>
</dbReference>
<dbReference type="Gene3D" id="3.40.30.10">
    <property type="entry name" value="Glutaredoxin"/>
    <property type="match status" value="1"/>
</dbReference>
<proteinExistence type="predicted"/>
<feature type="domain" description="GST C-terminal" evidence="2">
    <location>
        <begin position="96"/>
        <end position="220"/>
    </location>
</feature>
<dbReference type="PANTHER" id="PTHR43968">
    <property type="match status" value="1"/>
</dbReference>
<keyword evidence="4" id="KW-1185">Reference proteome</keyword>
<dbReference type="InterPro" id="IPR036282">
    <property type="entry name" value="Glutathione-S-Trfase_C_sf"/>
</dbReference>
<dbReference type="Gene3D" id="1.20.1050.10">
    <property type="match status" value="1"/>
</dbReference>
<dbReference type="InterPro" id="IPR004045">
    <property type="entry name" value="Glutathione_S-Trfase_N"/>
</dbReference>
<dbReference type="Pfam" id="PF13410">
    <property type="entry name" value="GST_C_2"/>
    <property type="match status" value="1"/>
</dbReference>
<dbReference type="SFLD" id="SFLDG00358">
    <property type="entry name" value="Main_(cytGST)"/>
    <property type="match status" value="1"/>
</dbReference>
<evidence type="ECO:0000259" key="2">
    <source>
        <dbReference type="PROSITE" id="PS50405"/>
    </source>
</evidence>
<gene>
    <name evidence="3" type="ORF">GCM10007924_07390</name>
</gene>
<dbReference type="Pfam" id="PF13417">
    <property type="entry name" value="GST_N_3"/>
    <property type="match status" value="1"/>
</dbReference>
<dbReference type="EMBL" id="BSNF01000001">
    <property type="protein sequence ID" value="GLQ05518.1"/>
    <property type="molecule type" value="Genomic_DNA"/>
</dbReference>
<reference evidence="3" key="1">
    <citation type="journal article" date="2014" name="Int. J. Syst. Evol. Microbiol.">
        <title>Complete genome of a new Firmicutes species belonging to the dominant human colonic microbiota ('Ruminococcus bicirculans') reveals two chromosomes and a selective capacity to utilize plant glucans.</title>
        <authorList>
            <consortium name="NISC Comparative Sequencing Program"/>
            <person name="Wegmann U."/>
            <person name="Louis P."/>
            <person name="Goesmann A."/>
            <person name="Henrissat B."/>
            <person name="Duncan S.H."/>
            <person name="Flint H.J."/>
        </authorList>
    </citation>
    <scope>NUCLEOTIDE SEQUENCE</scope>
    <source>
        <strain evidence="3">NBRC 103408</strain>
    </source>
</reference>
<protein>
    <submittedName>
        <fullName evidence="3">Glutathione S-transferase</fullName>
    </submittedName>
</protein>
<evidence type="ECO:0000259" key="1">
    <source>
        <dbReference type="PROSITE" id="PS50404"/>
    </source>
</evidence>
<feature type="domain" description="GST N-terminal" evidence="1">
    <location>
        <begin position="12"/>
        <end position="91"/>
    </location>
</feature>
<dbReference type="InterPro" id="IPR036249">
    <property type="entry name" value="Thioredoxin-like_sf"/>
</dbReference>
<evidence type="ECO:0000313" key="3">
    <source>
        <dbReference type="EMBL" id="GLQ05518.1"/>
    </source>
</evidence>
<sequence length="231" mass="26358">MSASFSSPSPDTLPVLYSFRRCPYAMRARLALAYSGEAVELRDILLKDKPAEMIAASPKATVPVLVLQDGTVIEESIDIVWWALGRSDPMGWLPDDGELRSEAHALIQENDGPFKSALDKYKYFVRFPEKSQTDYRQSGEEFLAELERRLEKQAFLLGDRFSVADAAIFPFIRQFANSDRDWFKSAPYPKLQQWLEARTSSDGFSYIMKKRPIWQPDTPGILFPDCPLTDF</sequence>
<dbReference type="SUPFAM" id="SSF47616">
    <property type="entry name" value="GST C-terminal domain-like"/>
    <property type="match status" value="1"/>
</dbReference>
<dbReference type="SUPFAM" id="SSF52833">
    <property type="entry name" value="Thioredoxin-like"/>
    <property type="match status" value="1"/>
</dbReference>
<dbReference type="CDD" id="cd03060">
    <property type="entry name" value="GST_N_Omega_like"/>
    <property type="match status" value="1"/>
</dbReference>
<dbReference type="InterPro" id="IPR010987">
    <property type="entry name" value="Glutathione-S-Trfase_C-like"/>
</dbReference>
<accession>A0ABQ5U1C2</accession>
<dbReference type="PANTHER" id="PTHR43968:SF6">
    <property type="entry name" value="GLUTATHIONE S-TRANSFERASE OMEGA"/>
    <property type="match status" value="1"/>
</dbReference>
<dbReference type="Proteomes" id="UP001161409">
    <property type="component" value="Unassembled WGS sequence"/>
</dbReference>
<dbReference type="PROSITE" id="PS50405">
    <property type="entry name" value="GST_CTER"/>
    <property type="match status" value="1"/>
</dbReference>
<name>A0ABQ5U1C2_9PROT</name>
<dbReference type="InterPro" id="IPR040079">
    <property type="entry name" value="Glutathione_S-Trfase"/>
</dbReference>
<dbReference type="SFLD" id="SFLDS00019">
    <property type="entry name" value="Glutathione_Transferase_(cytos"/>
    <property type="match status" value="1"/>
</dbReference>
<dbReference type="InterPro" id="IPR050983">
    <property type="entry name" value="GST_Omega/HSP26"/>
</dbReference>